<evidence type="ECO:0000256" key="1">
    <source>
        <dbReference type="ARBA" id="ARBA00004651"/>
    </source>
</evidence>
<dbReference type="eggNOG" id="COG0598">
    <property type="taxonomic scope" value="Bacteria"/>
</dbReference>
<dbReference type="AlphaFoldDB" id="Q3A108"/>
<comment type="function">
    <text evidence="8">Mediates influx of magnesium ions.</text>
</comment>
<dbReference type="GO" id="GO:0015087">
    <property type="term" value="F:cobalt ion transmembrane transporter activity"/>
    <property type="evidence" value="ECO:0007669"/>
    <property type="project" value="UniProtKB-UniRule"/>
</dbReference>
<dbReference type="PANTHER" id="PTHR46494:SF1">
    <property type="entry name" value="CORA FAMILY METAL ION TRANSPORTER (EUROFUNG)"/>
    <property type="match status" value="1"/>
</dbReference>
<dbReference type="Proteomes" id="UP000002534">
    <property type="component" value="Chromosome"/>
</dbReference>
<dbReference type="NCBIfam" id="TIGR01167">
    <property type="entry name" value="LPXTG_anchor"/>
    <property type="match status" value="1"/>
</dbReference>
<accession>Q3A108</accession>
<keyword evidence="4 8" id="KW-1003">Cell membrane</keyword>
<dbReference type="InterPro" id="IPR045863">
    <property type="entry name" value="CorA_TM1_TM2"/>
</dbReference>
<dbReference type="STRING" id="338963.Pcar_2713"/>
<organism evidence="9 10">
    <name type="scientific">Syntrophotalea carbinolica (strain DSM 2380 / NBRC 103641 / GraBd1)</name>
    <name type="common">Pelobacter carbinolicus</name>
    <dbReference type="NCBI Taxonomy" id="338963"/>
    <lineage>
        <taxon>Bacteria</taxon>
        <taxon>Pseudomonadati</taxon>
        <taxon>Thermodesulfobacteriota</taxon>
        <taxon>Desulfuromonadia</taxon>
        <taxon>Desulfuromonadales</taxon>
        <taxon>Syntrophotaleaceae</taxon>
        <taxon>Syntrophotalea</taxon>
    </lineage>
</organism>
<evidence type="ECO:0000256" key="5">
    <source>
        <dbReference type="ARBA" id="ARBA00022692"/>
    </source>
</evidence>
<dbReference type="CDD" id="cd12828">
    <property type="entry name" value="TmCorA-like_1"/>
    <property type="match status" value="1"/>
</dbReference>
<evidence type="ECO:0000313" key="9">
    <source>
        <dbReference type="EMBL" id="ABA89949.2"/>
    </source>
</evidence>
<reference evidence="9 10" key="2">
    <citation type="journal article" date="2012" name="BMC Genomics">
        <title>The genome of Pelobacter carbinolicus reveals surprising metabolic capabilities and physiological features.</title>
        <authorList>
            <person name="Aklujkar M."/>
            <person name="Haveman S.A."/>
            <person name="Didonato R.Jr."/>
            <person name="Chertkov O."/>
            <person name="Han C.S."/>
            <person name="Land M.L."/>
            <person name="Brown P."/>
            <person name="Lovley D.R."/>
        </authorList>
    </citation>
    <scope>NUCLEOTIDE SEQUENCE [LARGE SCALE GENOMIC DNA]</scope>
    <source>
        <strain evidence="10">DSM 2380 / NBRC 103641 / GraBd1</strain>
    </source>
</reference>
<gene>
    <name evidence="8 9" type="primary">corA</name>
    <name evidence="9" type="ordered locus">Pcar_2713</name>
</gene>
<dbReference type="GO" id="GO:0015095">
    <property type="term" value="F:magnesium ion transmembrane transporter activity"/>
    <property type="evidence" value="ECO:0007669"/>
    <property type="project" value="UniProtKB-UniRule"/>
</dbReference>
<dbReference type="Pfam" id="PF01544">
    <property type="entry name" value="CorA"/>
    <property type="match status" value="1"/>
</dbReference>
<dbReference type="GO" id="GO:0050897">
    <property type="term" value="F:cobalt ion binding"/>
    <property type="evidence" value="ECO:0007669"/>
    <property type="project" value="TreeGrafter"/>
</dbReference>
<feature type="transmembrane region" description="Helical" evidence="8">
    <location>
        <begin position="328"/>
        <end position="348"/>
    </location>
</feature>
<dbReference type="PANTHER" id="PTHR46494">
    <property type="entry name" value="CORA FAMILY METAL ION TRANSPORTER (EUROFUNG)"/>
    <property type="match status" value="1"/>
</dbReference>
<evidence type="ECO:0000256" key="8">
    <source>
        <dbReference type="RuleBase" id="RU362010"/>
    </source>
</evidence>
<name>Q3A108_SYNC1</name>
<evidence type="ECO:0000256" key="7">
    <source>
        <dbReference type="ARBA" id="ARBA00023136"/>
    </source>
</evidence>
<evidence type="ECO:0000256" key="4">
    <source>
        <dbReference type="ARBA" id="ARBA00022475"/>
    </source>
</evidence>
<keyword evidence="7 8" id="KW-0472">Membrane</keyword>
<dbReference type="SUPFAM" id="SSF144083">
    <property type="entry name" value="Magnesium transport protein CorA, transmembrane region"/>
    <property type="match status" value="1"/>
</dbReference>
<sequence>MKKLLHKTSLKAGKAPGTLVHIGKQRAEPIHINLIHYDPEHLNQRQLASAEECRPHRDGPGISWFDIDGVHQLDVLQDIGAAFDLHPLVLEDIVNTTHRPKVESFDNYLFMVLKMSQFDSSSASVTTEQVSLILGPDYVLSFQEQKGDVFDSVRQRLRNGKGRLRKMGADYLAYVLLDSLVDSYFAVLESLGEEIERLEEDIIARPTPDTQSRIHHFKREMILLRKAVWPLRELISGLQREESPLLSDTTGIFLRDVYDHTIQIIDTVETLRDILSGLLDLYMSSISNRMNEVMKVLTIIATIFIPLTFVAGIYGMNFEYMPELHWRWSYPLLWLGMILMAGGMFIFFKRKQWL</sequence>
<evidence type="ECO:0000256" key="2">
    <source>
        <dbReference type="ARBA" id="ARBA00009765"/>
    </source>
</evidence>
<dbReference type="KEGG" id="pca:Pcar_2713"/>
<comment type="subcellular location">
    <subcellularLocation>
        <location evidence="1">Cell membrane</location>
        <topology evidence="1">Multi-pass membrane protein</topology>
    </subcellularLocation>
    <subcellularLocation>
        <location evidence="8">Membrane</location>
        <topology evidence="8">Multi-pass membrane protein</topology>
    </subcellularLocation>
</comment>
<dbReference type="GO" id="GO:0000287">
    <property type="term" value="F:magnesium ion binding"/>
    <property type="evidence" value="ECO:0007669"/>
    <property type="project" value="TreeGrafter"/>
</dbReference>
<keyword evidence="6 8" id="KW-1133">Transmembrane helix</keyword>
<keyword evidence="8" id="KW-0406">Ion transport</keyword>
<keyword evidence="5 8" id="KW-0812">Transmembrane</keyword>
<dbReference type="InterPro" id="IPR045861">
    <property type="entry name" value="CorA_cytoplasmic_dom"/>
</dbReference>
<keyword evidence="8" id="KW-0460">Magnesium</keyword>
<dbReference type="EMBL" id="CP000142">
    <property type="protein sequence ID" value="ABA89949.2"/>
    <property type="molecule type" value="Genomic_DNA"/>
</dbReference>
<dbReference type="Gene3D" id="3.30.460.20">
    <property type="entry name" value="CorA soluble domain-like"/>
    <property type="match status" value="1"/>
</dbReference>
<dbReference type="NCBIfam" id="TIGR00383">
    <property type="entry name" value="corA"/>
    <property type="match status" value="1"/>
</dbReference>
<keyword evidence="10" id="KW-1185">Reference proteome</keyword>
<protein>
    <recommendedName>
        <fullName evidence="8">Magnesium transport protein CorA</fullName>
    </recommendedName>
</protein>
<proteinExistence type="inferred from homology"/>
<dbReference type="OrthoDB" id="9803416at2"/>
<reference evidence="10" key="1">
    <citation type="submission" date="2005-10" db="EMBL/GenBank/DDBJ databases">
        <title>Complete sequence of Pelobacter carbinolicus DSM 2380.</title>
        <authorList>
            <person name="Copeland A."/>
            <person name="Lucas S."/>
            <person name="Lapidus A."/>
            <person name="Barry K."/>
            <person name="Detter J.C."/>
            <person name="Glavina T."/>
            <person name="Hammon N."/>
            <person name="Israni S."/>
            <person name="Pitluck S."/>
            <person name="Chertkov O."/>
            <person name="Schmutz J."/>
            <person name="Larimer F."/>
            <person name="Land M."/>
            <person name="Kyrpides N."/>
            <person name="Ivanova N."/>
            <person name="Richardson P."/>
        </authorList>
    </citation>
    <scope>NUCLEOTIDE SEQUENCE [LARGE SCALE GENOMIC DNA]</scope>
    <source>
        <strain evidence="10">DSM 2380 / NBRC 103641 / GraBd1</strain>
    </source>
</reference>
<dbReference type="InterPro" id="IPR004488">
    <property type="entry name" value="Mg/Co-transport_prot_CorA"/>
</dbReference>
<dbReference type="GO" id="GO:0005886">
    <property type="term" value="C:plasma membrane"/>
    <property type="evidence" value="ECO:0007669"/>
    <property type="project" value="UniProtKB-SubCell"/>
</dbReference>
<feature type="transmembrane region" description="Helical" evidence="8">
    <location>
        <begin position="296"/>
        <end position="316"/>
    </location>
</feature>
<dbReference type="HOGENOM" id="CLU_007127_0_0_7"/>
<dbReference type="FunFam" id="1.20.58.340:FF:000012">
    <property type="entry name" value="Magnesium transport protein CorA"/>
    <property type="match status" value="1"/>
</dbReference>
<evidence type="ECO:0000313" key="10">
    <source>
        <dbReference type="Proteomes" id="UP000002534"/>
    </source>
</evidence>
<keyword evidence="3 8" id="KW-0813">Transport</keyword>
<dbReference type="SUPFAM" id="SSF143865">
    <property type="entry name" value="CorA soluble domain-like"/>
    <property type="match status" value="1"/>
</dbReference>
<evidence type="ECO:0000256" key="3">
    <source>
        <dbReference type="ARBA" id="ARBA00022448"/>
    </source>
</evidence>
<dbReference type="InterPro" id="IPR002523">
    <property type="entry name" value="MgTranspt_CorA/ZnTranspt_ZntB"/>
</dbReference>
<dbReference type="Gene3D" id="1.20.58.340">
    <property type="entry name" value="Magnesium transport protein CorA, transmembrane region"/>
    <property type="match status" value="2"/>
</dbReference>
<comment type="similarity">
    <text evidence="2 8">Belongs to the CorA metal ion transporter (MIT) (TC 1.A.35) family.</text>
</comment>
<evidence type="ECO:0000256" key="6">
    <source>
        <dbReference type="ARBA" id="ARBA00022989"/>
    </source>
</evidence>